<accession>A0A0N4WWB7</accession>
<name>A0A0N4WWB7_HAEPC</name>
<evidence type="ECO:0000313" key="1">
    <source>
        <dbReference type="WBParaSite" id="HPLM_0001604001-mRNA-1"/>
    </source>
</evidence>
<proteinExistence type="predicted"/>
<reference evidence="1" key="1">
    <citation type="submission" date="2017-02" db="UniProtKB">
        <authorList>
            <consortium name="WormBaseParasite"/>
        </authorList>
    </citation>
    <scope>IDENTIFICATION</scope>
</reference>
<organism evidence="1">
    <name type="scientific">Haemonchus placei</name>
    <name type="common">Barber's pole worm</name>
    <dbReference type="NCBI Taxonomy" id="6290"/>
    <lineage>
        <taxon>Eukaryota</taxon>
        <taxon>Metazoa</taxon>
        <taxon>Ecdysozoa</taxon>
        <taxon>Nematoda</taxon>
        <taxon>Chromadorea</taxon>
        <taxon>Rhabditida</taxon>
        <taxon>Rhabditina</taxon>
        <taxon>Rhabditomorpha</taxon>
        <taxon>Strongyloidea</taxon>
        <taxon>Trichostrongylidae</taxon>
        <taxon>Haemonchus</taxon>
    </lineage>
</organism>
<dbReference type="WBParaSite" id="HPLM_0001604001-mRNA-1">
    <property type="protein sequence ID" value="HPLM_0001604001-mRNA-1"/>
    <property type="gene ID" value="HPLM_0001604001"/>
</dbReference>
<dbReference type="AlphaFoldDB" id="A0A0N4WWB7"/>
<protein>
    <submittedName>
        <fullName evidence="1">IS4 family transposase</fullName>
    </submittedName>
</protein>
<sequence length="72" mass="8068">LNVPEVWADATCQEFGIQLVLLDRCIPPAHLLLQLAQNTFRRATLPASEYGKPFLARSSLNPIQFSRLPFSS</sequence>